<dbReference type="Gene3D" id="2.60.40.10">
    <property type="entry name" value="Immunoglobulins"/>
    <property type="match status" value="1"/>
</dbReference>
<proteinExistence type="predicted"/>
<feature type="compositionally biased region" description="Basic residues" evidence="1">
    <location>
        <begin position="35"/>
        <end position="45"/>
    </location>
</feature>
<dbReference type="Proteomes" id="UP000580250">
    <property type="component" value="Unassembled WGS sequence"/>
</dbReference>
<feature type="region of interest" description="Disordered" evidence="1">
    <location>
        <begin position="1"/>
        <end position="101"/>
    </location>
</feature>
<gene>
    <name evidence="2" type="ORF">MENT_LOCUS47583</name>
</gene>
<dbReference type="EMBL" id="CAJEWN010001126">
    <property type="protein sequence ID" value="CAD2194558.1"/>
    <property type="molecule type" value="Genomic_DNA"/>
</dbReference>
<evidence type="ECO:0000256" key="1">
    <source>
        <dbReference type="SAM" id="MobiDB-lite"/>
    </source>
</evidence>
<sequence length="269" mass="30998">MEMKEEEREEDKKEEKEEKLEEKVEETSEAEVKPIRTKILKKKTKTEKEVDTNKIEENIEDKSPISLEKEKIEEKEDVKSVKKIQEETKSEEDEIKVEKSKKQDEQGVEIKKYSSVGFEVPLNDIEAVEGQLRVEMVAKLEKSTRDTLMRAKWFKDGKLLNARTLKHKALLDNKGEAKLVINKIEKADEGLYKLELELSNREQSKPSTQAYLSVREKGELPKAGIETKTTDTGRKPVGKVPPQEAQKTPPKFVKKPKPNAVRLEDPLVF</sequence>
<protein>
    <submittedName>
        <fullName evidence="2">Uncharacterized protein</fullName>
    </submittedName>
</protein>
<feature type="compositionally biased region" description="Basic and acidic residues" evidence="1">
    <location>
        <begin position="46"/>
        <end position="88"/>
    </location>
</feature>
<accession>A0A6V7X5H2</accession>
<feature type="region of interest" description="Disordered" evidence="1">
    <location>
        <begin position="201"/>
        <end position="269"/>
    </location>
</feature>
<comment type="caution">
    <text evidence="2">The sequence shown here is derived from an EMBL/GenBank/DDBJ whole genome shotgun (WGS) entry which is preliminary data.</text>
</comment>
<dbReference type="InterPro" id="IPR036179">
    <property type="entry name" value="Ig-like_dom_sf"/>
</dbReference>
<organism evidence="2 3">
    <name type="scientific">Meloidogyne enterolobii</name>
    <name type="common">Root-knot nematode worm</name>
    <name type="synonym">Meloidogyne mayaguensis</name>
    <dbReference type="NCBI Taxonomy" id="390850"/>
    <lineage>
        <taxon>Eukaryota</taxon>
        <taxon>Metazoa</taxon>
        <taxon>Ecdysozoa</taxon>
        <taxon>Nematoda</taxon>
        <taxon>Chromadorea</taxon>
        <taxon>Rhabditida</taxon>
        <taxon>Tylenchina</taxon>
        <taxon>Tylenchomorpha</taxon>
        <taxon>Tylenchoidea</taxon>
        <taxon>Meloidogynidae</taxon>
        <taxon>Meloidogyninae</taxon>
        <taxon>Meloidogyne</taxon>
    </lineage>
</organism>
<dbReference type="AlphaFoldDB" id="A0A6V7X5H2"/>
<feature type="compositionally biased region" description="Basic and acidic residues" evidence="1">
    <location>
        <begin position="1"/>
        <end position="34"/>
    </location>
</feature>
<evidence type="ECO:0000313" key="3">
    <source>
        <dbReference type="Proteomes" id="UP000580250"/>
    </source>
</evidence>
<dbReference type="SUPFAM" id="SSF48726">
    <property type="entry name" value="Immunoglobulin"/>
    <property type="match status" value="1"/>
</dbReference>
<reference evidence="2 3" key="1">
    <citation type="submission" date="2020-08" db="EMBL/GenBank/DDBJ databases">
        <authorList>
            <person name="Koutsovoulos G."/>
            <person name="Danchin GJ E."/>
        </authorList>
    </citation>
    <scope>NUCLEOTIDE SEQUENCE [LARGE SCALE GENOMIC DNA]</scope>
</reference>
<name>A0A6V7X5H2_MELEN</name>
<dbReference type="InterPro" id="IPR013783">
    <property type="entry name" value="Ig-like_fold"/>
</dbReference>
<evidence type="ECO:0000313" key="2">
    <source>
        <dbReference type="EMBL" id="CAD2194558.1"/>
    </source>
</evidence>